<protein>
    <submittedName>
        <fullName evidence="1">Uncharacterized protein</fullName>
    </submittedName>
</protein>
<comment type="caution">
    <text evidence="1">The sequence shown here is derived from an EMBL/GenBank/DDBJ whole genome shotgun (WGS) entry which is preliminary data.</text>
</comment>
<evidence type="ECO:0000313" key="2">
    <source>
        <dbReference type="Proteomes" id="UP000469558"/>
    </source>
</evidence>
<name>A0A8T9BRM5_9HELO</name>
<proteinExistence type="predicted"/>
<gene>
    <name evidence="1" type="ORF">LSUE1_G009783</name>
</gene>
<dbReference type="AlphaFoldDB" id="A0A8T9BRM5"/>
<reference evidence="1 2" key="1">
    <citation type="submission" date="2018-05" db="EMBL/GenBank/DDBJ databases">
        <title>Genome sequencing and assembly of the regulated plant pathogen Lachnellula willkommii and related sister species for the development of diagnostic species identification markers.</title>
        <authorList>
            <person name="Giroux E."/>
            <person name="Bilodeau G."/>
        </authorList>
    </citation>
    <scope>NUCLEOTIDE SEQUENCE [LARGE SCALE GENOMIC DNA]</scope>
    <source>
        <strain evidence="1 2">CBS 268.59</strain>
    </source>
</reference>
<evidence type="ECO:0000313" key="1">
    <source>
        <dbReference type="EMBL" id="TVY56722.1"/>
    </source>
</evidence>
<accession>A0A8T9BRM5</accession>
<keyword evidence="2" id="KW-1185">Reference proteome</keyword>
<organism evidence="1 2">
    <name type="scientific">Lachnellula suecica</name>
    <dbReference type="NCBI Taxonomy" id="602035"/>
    <lineage>
        <taxon>Eukaryota</taxon>
        <taxon>Fungi</taxon>
        <taxon>Dikarya</taxon>
        <taxon>Ascomycota</taxon>
        <taxon>Pezizomycotina</taxon>
        <taxon>Leotiomycetes</taxon>
        <taxon>Helotiales</taxon>
        <taxon>Lachnaceae</taxon>
        <taxon>Lachnellula</taxon>
    </lineage>
</organism>
<sequence length="312" mass="34702">MHIYSVAIEPDGGIFIAAVGKASDDSPPLWFHCGPAHNLATAYELVYCRVFNKISEEHSSSVKSLSHLNLTFGPFGAYFCVHKDGFFSRDIPESLVFKLESVKVKPRQVALGRGQAWVALWTDGTFSYNLGTNYPDLAERLHERFTTKAEIAFIALNPYDDDSWFMVDCNGFCSWSFKNMTKDQVSEISRVTLGYLQRRSRRTGESFTNVRTVGNKSISTQVTPETSFDDPAKSFVQRALKFGDMQFNIGLQYRTRLPQELIRRPDVIAGFATGVSTTVFSRALGIKTKSALTIGIVAGTVTFAVVSKGLSR</sequence>
<dbReference type="OrthoDB" id="4764735at2759"/>
<dbReference type="EMBL" id="QGMK01002682">
    <property type="protein sequence ID" value="TVY56722.1"/>
    <property type="molecule type" value="Genomic_DNA"/>
</dbReference>
<dbReference type="Proteomes" id="UP000469558">
    <property type="component" value="Unassembled WGS sequence"/>
</dbReference>